<dbReference type="Proteomes" id="UP000516349">
    <property type="component" value="Chromosome"/>
</dbReference>
<keyword evidence="13" id="KW-1185">Reference proteome</keyword>
<evidence type="ECO:0000256" key="9">
    <source>
        <dbReference type="ARBA" id="ARBA00023304"/>
    </source>
</evidence>
<accession>A0A7H1NNT4</accession>
<protein>
    <recommendedName>
        <fullName evidence="10">3-isopropylmalate dehydratase small subunit</fullName>
        <ecNumber evidence="10">4.2.1.33</ecNumber>
    </recommendedName>
    <alternativeName>
        <fullName evidence="10">Alpha-IPM isomerase</fullName>
        <shortName evidence="10">IPMI</shortName>
    </alternativeName>
    <alternativeName>
        <fullName evidence="10">Isopropylmalate isomerase</fullName>
    </alternativeName>
</protein>
<comment type="similarity">
    <text evidence="4 10">Belongs to the LeuD family. LeuD type 1 subfamily.</text>
</comment>
<feature type="domain" description="Aconitase A/isopropylmalate dehydratase small subunit swivel" evidence="11">
    <location>
        <begin position="2"/>
        <end position="122"/>
    </location>
</feature>
<dbReference type="InterPro" id="IPR000573">
    <property type="entry name" value="AconitaseA/IPMdHydase_ssu_swvl"/>
</dbReference>
<evidence type="ECO:0000256" key="8">
    <source>
        <dbReference type="ARBA" id="ARBA00023239"/>
    </source>
</evidence>
<keyword evidence="7 10" id="KW-0028">Amino-acid biosynthesis</keyword>
<dbReference type="UniPathway" id="UPA00048">
    <property type="reaction ID" value="UER00071"/>
</dbReference>
<reference evidence="12 13" key="1">
    <citation type="submission" date="2020-08" db="EMBL/GenBank/DDBJ databases">
        <title>Complete genome sequence of Entomobacter blattae G55GP.</title>
        <authorList>
            <person name="Poehlein A."/>
            <person name="Guzman J."/>
            <person name="Daniel R."/>
            <person name="Vilcinskas A."/>
        </authorList>
    </citation>
    <scope>NUCLEOTIDE SEQUENCE [LARGE SCALE GENOMIC DNA]</scope>
    <source>
        <strain evidence="12 13">G55GP</strain>
    </source>
</reference>
<dbReference type="PANTHER" id="PTHR43345">
    <property type="entry name" value="3-ISOPROPYLMALATE DEHYDRATASE SMALL SUBUNIT 2-RELATED-RELATED"/>
    <property type="match status" value="1"/>
</dbReference>
<gene>
    <name evidence="10 12" type="primary">leuD</name>
    <name evidence="12" type="ORF">JGUZn3_01790</name>
</gene>
<evidence type="ECO:0000259" key="11">
    <source>
        <dbReference type="Pfam" id="PF00694"/>
    </source>
</evidence>
<evidence type="ECO:0000256" key="7">
    <source>
        <dbReference type="ARBA" id="ARBA00022605"/>
    </source>
</evidence>
<evidence type="ECO:0000313" key="12">
    <source>
        <dbReference type="EMBL" id="QNT77444.1"/>
    </source>
</evidence>
<comment type="catalytic activity">
    <reaction evidence="1 10">
        <text>(2R,3S)-3-isopropylmalate = (2S)-2-isopropylmalate</text>
        <dbReference type="Rhea" id="RHEA:32287"/>
        <dbReference type="ChEBI" id="CHEBI:1178"/>
        <dbReference type="ChEBI" id="CHEBI:35121"/>
        <dbReference type="EC" id="4.2.1.33"/>
    </reaction>
</comment>
<evidence type="ECO:0000256" key="6">
    <source>
        <dbReference type="ARBA" id="ARBA00022430"/>
    </source>
</evidence>
<dbReference type="RefSeq" id="WP_203413925.1">
    <property type="nucleotide sequence ID" value="NZ_CP060244.1"/>
</dbReference>
<dbReference type="InterPro" id="IPR050075">
    <property type="entry name" value="LeuD"/>
</dbReference>
<dbReference type="FunFam" id="3.20.19.10:FF:000003">
    <property type="entry name" value="3-isopropylmalate dehydratase small subunit"/>
    <property type="match status" value="1"/>
</dbReference>
<evidence type="ECO:0000256" key="3">
    <source>
        <dbReference type="ARBA" id="ARBA00004729"/>
    </source>
</evidence>
<dbReference type="InterPro" id="IPR015928">
    <property type="entry name" value="Aconitase/3IPM_dehydase_swvl"/>
</dbReference>
<dbReference type="GO" id="GO:0003861">
    <property type="term" value="F:3-isopropylmalate dehydratase activity"/>
    <property type="evidence" value="ECO:0007669"/>
    <property type="project" value="UniProtKB-UniRule"/>
</dbReference>
<dbReference type="KEGG" id="ebla:JGUZn3_01790"/>
<keyword evidence="9 10" id="KW-0100">Branched-chain amino acid biosynthesis</keyword>
<evidence type="ECO:0000256" key="1">
    <source>
        <dbReference type="ARBA" id="ARBA00000491"/>
    </source>
</evidence>
<dbReference type="GO" id="GO:0009316">
    <property type="term" value="C:3-isopropylmalate dehydratase complex"/>
    <property type="evidence" value="ECO:0007669"/>
    <property type="project" value="InterPro"/>
</dbReference>
<comment type="pathway">
    <text evidence="3 10">Amino-acid biosynthesis; L-leucine biosynthesis; L-leucine from 3-methyl-2-oxobutanoate: step 2/4.</text>
</comment>
<organism evidence="12 13">
    <name type="scientific">Entomobacter blattae</name>
    <dbReference type="NCBI Taxonomy" id="2762277"/>
    <lineage>
        <taxon>Bacteria</taxon>
        <taxon>Pseudomonadati</taxon>
        <taxon>Pseudomonadota</taxon>
        <taxon>Alphaproteobacteria</taxon>
        <taxon>Acetobacterales</taxon>
        <taxon>Acetobacteraceae</taxon>
        <taxon>Entomobacter</taxon>
    </lineage>
</organism>
<evidence type="ECO:0000256" key="10">
    <source>
        <dbReference type="HAMAP-Rule" id="MF_01031"/>
    </source>
</evidence>
<dbReference type="InterPro" id="IPR004431">
    <property type="entry name" value="3-IsopropMal_deHydase_ssu"/>
</dbReference>
<evidence type="ECO:0000256" key="5">
    <source>
        <dbReference type="ARBA" id="ARBA00011271"/>
    </source>
</evidence>
<dbReference type="PANTHER" id="PTHR43345:SF5">
    <property type="entry name" value="3-ISOPROPYLMALATE DEHYDRATASE SMALL SUBUNIT"/>
    <property type="match status" value="1"/>
</dbReference>
<evidence type="ECO:0000256" key="2">
    <source>
        <dbReference type="ARBA" id="ARBA00002695"/>
    </source>
</evidence>
<dbReference type="NCBIfam" id="NF002458">
    <property type="entry name" value="PRK01641.1"/>
    <property type="match status" value="1"/>
</dbReference>
<proteinExistence type="inferred from homology"/>
<keyword evidence="6 10" id="KW-0432">Leucine biosynthesis</keyword>
<dbReference type="InterPro" id="IPR033940">
    <property type="entry name" value="IPMI_Swivel"/>
</dbReference>
<comment type="function">
    <text evidence="2 10">Catalyzes the isomerization between 2-isopropylmalate and 3-isopropylmalate, via the formation of 2-isopropylmaleate.</text>
</comment>
<evidence type="ECO:0000256" key="4">
    <source>
        <dbReference type="ARBA" id="ARBA00009845"/>
    </source>
</evidence>
<name>A0A7H1NNT4_9PROT</name>
<evidence type="ECO:0000313" key="13">
    <source>
        <dbReference type="Proteomes" id="UP000516349"/>
    </source>
</evidence>
<keyword evidence="8 10" id="KW-0456">Lyase</keyword>
<dbReference type="NCBIfam" id="TIGR00171">
    <property type="entry name" value="leuD"/>
    <property type="match status" value="1"/>
</dbReference>
<dbReference type="SUPFAM" id="SSF52016">
    <property type="entry name" value="LeuD/IlvD-like"/>
    <property type="match status" value="1"/>
</dbReference>
<dbReference type="GO" id="GO:0009098">
    <property type="term" value="P:L-leucine biosynthetic process"/>
    <property type="evidence" value="ECO:0007669"/>
    <property type="project" value="UniProtKB-UniRule"/>
</dbReference>
<dbReference type="HAMAP" id="MF_01031">
    <property type="entry name" value="LeuD_type1"/>
    <property type="match status" value="1"/>
</dbReference>
<dbReference type="EC" id="4.2.1.33" evidence="10"/>
<dbReference type="AlphaFoldDB" id="A0A7H1NNT4"/>
<dbReference type="Gene3D" id="3.20.19.10">
    <property type="entry name" value="Aconitase, domain 4"/>
    <property type="match status" value="1"/>
</dbReference>
<dbReference type="EMBL" id="CP060244">
    <property type="protein sequence ID" value="QNT77444.1"/>
    <property type="molecule type" value="Genomic_DNA"/>
</dbReference>
<dbReference type="CDD" id="cd01577">
    <property type="entry name" value="IPMI_Swivel"/>
    <property type="match status" value="1"/>
</dbReference>
<sequence length="195" mass="21822">MKPIQEVKSRTAVLADENIDTDRIIPARFLTTTENTALGEHCFEDWRYLPDGTHNPDFPLNKPEASQCTILVAGRNFGCGSSREHAPWALLEYGIRAVISNEIADIFRNNALKNGLLALVVDDDAHKFLLNNPGTLTTINLAEQTITIGNLRTVSFTIDSFTKHCLMQGIDQMGFLLQNAQKISEYEQKKKGQFI</sequence>
<dbReference type="Pfam" id="PF00694">
    <property type="entry name" value="Aconitase_C"/>
    <property type="match status" value="1"/>
</dbReference>
<comment type="subunit">
    <text evidence="5 10">Heterodimer of LeuC and LeuD.</text>
</comment>